<protein>
    <submittedName>
        <fullName evidence="2">S1 RNA-binding domain-containing protein</fullName>
    </submittedName>
</protein>
<organism evidence="2 3">
    <name type="scientific">Dactylosporangium darangshiense</name>
    <dbReference type="NCBI Taxonomy" id="579108"/>
    <lineage>
        <taxon>Bacteria</taxon>
        <taxon>Bacillati</taxon>
        <taxon>Actinomycetota</taxon>
        <taxon>Actinomycetes</taxon>
        <taxon>Micromonosporales</taxon>
        <taxon>Micromonosporaceae</taxon>
        <taxon>Dactylosporangium</taxon>
    </lineage>
</organism>
<dbReference type="RefSeq" id="WP_345134619.1">
    <property type="nucleotide sequence ID" value="NZ_BAABAT010000028.1"/>
</dbReference>
<dbReference type="EMBL" id="BAABAT010000028">
    <property type="protein sequence ID" value="GAA4257630.1"/>
    <property type="molecule type" value="Genomic_DNA"/>
</dbReference>
<name>A0ABP8DJQ1_9ACTN</name>
<keyword evidence="3" id="KW-1185">Reference proteome</keyword>
<dbReference type="Gene3D" id="2.40.50.140">
    <property type="entry name" value="Nucleic acid-binding proteins"/>
    <property type="match status" value="1"/>
</dbReference>
<gene>
    <name evidence="2" type="ORF">GCM10022255_075190</name>
</gene>
<evidence type="ECO:0000313" key="3">
    <source>
        <dbReference type="Proteomes" id="UP001500620"/>
    </source>
</evidence>
<dbReference type="SMART" id="SM00316">
    <property type="entry name" value="S1"/>
    <property type="match status" value="1"/>
</dbReference>
<feature type="domain" description="S1 motif" evidence="1">
    <location>
        <begin position="20"/>
        <end position="47"/>
    </location>
</feature>
<reference evidence="3" key="1">
    <citation type="journal article" date="2019" name="Int. J. Syst. Evol. Microbiol.">
        <title>The Global Catalogue of Microorganisms (GCM) 10K type strain sequencing project: providing services to taxonomists for standard genome sequencing and annotation.</title>
        <authorList>
            <consortium name="The Broad Institute Genomics Platform"/>
            <consortium name="The Broad Institute Genome Sequencing Center for Infectious Disease"/>
            <person name="Wu L."/>
            <person name="Ma J."/>
        </authorList>
    </citation>
    <scope>NUCLEOTIDE SEQUENCE [LARGE SCALE GENOMIC DNA]</scope>
    <source>
        <strain evidence="3">JCM 17441</strain>
    </source>
</reference>
<evidence type="ECO:0000313" key="2">
    <source>
        <dbReference type="EMBL" id="GAA4257630.1"/>
    </source>
</evidence>
<dbReference type="InterPro" id="IPR012340">
    <property type="entry name" value="NA-bd_OB-fold"/>
</dbReference>
<comment type="caution">
    <text evidence="2">The sequence shown here is derived from an EMBL/GenBank/DDBJ whole genome shotgun (WGS) entry which is preliminary data.</text>
</comment>
<dbReference type="Proteomes" id="UP001500620">
    <property type="component" value="Unassembled WGS sequence"/>
</dbReference>
<evidence type="ECO:0000259" key="1">
    <source>
        <dbReference type="PROSITE" id="PS50126"/>
    </source>
</evidence>
<dbReference type="SUPFAM" id="SSF50249">
    <property type="entry name" value="Nucleic acid-binding proteins"/>
    <property type="match status" value="1"/>
</dbReference>
<proteinExistence type="predicted"/>
<dbReference type="InterPro" id="IPR003029">
    <property type="entry name" value="S1_domain"/>
</dbReference>
<dbReference type="PROSITE" id="PS50126">
    <property type="entry name" value="S1"/>
    <property type="match status" value="1"/>
</dbReference>
<sequence length="78" mass="8497">MTRSENIDAWDDFVARHTVGDVVDGLVTKLVPFGAFVTVHGDIPGLLRTQARPAVGSTLPVRVRELDGANRRIAFEPV</sequence>
<dbReference type="Pfam" id="PF00575">
    <property type="entry name" value="S1"/>
    <property type="match status" value="1"/>
</dbReference>
<accession>A0ABP8DJQ1</accession>